<protein>
    <submittedName>
        <fullName evidence="1">Uncharacterized protein</fullName>
    </submittedName>
</protein>
<dbReference type="AlphaFoldDB" id="A0A3D6BWK1"/>
<dbReference type="SUPFAM" id="SSF54534">
    <property type="entry name" value="FKBP-like"/>
    <property type="match status" value="1"/>
</dbReference>
<proteinExistence type="predicted"/>
<name>A0A3D6BWK1_9FLAO</name>
<dbReference type="PROSITE" id="PS51257">
    <property type="entry name" value="PROKAR_LIPOPROTEIN"/>
    <property type="match status" value="1"/>
</dbReference>
<dbReference type="PROSITE" id="PS00018">
    <property type="entry name" value="EF_HAND_1"/>
    <property type="match status" value="1"/>
</dbReference>
<evidence type="ECO:0000313" key="1">
    <source>
        <dbReference type="EMBL" id="HCY82425.1"/>
    </source>
</evidence>
<gene>
    <name evidence="1" type="ORF">DHV22_12920</name>
</gene>
<organism evidence="1 2">
    <name type="scientific">Xanthomarina gelatinilytica</name>
    <dbReference type="NCBI Taxonomy" id="1137281"/>
    <lineage>
        <taxon>Bacteria</taxon>
        <taxon>Pseudomonadati</taxon>
        <taxon>Bacteroidota</taxon>
        <taxon>Flavobacteriia</taxon>
        <taxon>Flavobacteriales</taxon>
        <taxon>Flavobacteriaceae</taxon>
        <taxon>Xanthomarina</taxon>
    </lineage>
</organism>
<comment type="caution">
    <text evidence="1">The sequence shown here is derived from an EMBL/GenBank/DDBJ whole genome shotgun (WGS) entry which is preliminary data.</text>
</comment>
<reference evidence="1 2" key="1">
    <citation type="journal article" date="2018" name="Nat. Biotechnol.">
        <title>A standardized bacterial taxonomy based on genome phylogeny substantially revises the tree of life.</title>
        <authorList>
            <person name="Parks D.H."/>
            <person name="Chuvochina M."/>
            <person name="Waite D.W."/>
            <person name="Rinke C."/>
            <person name="Skarshewski A."/>
            <person name="Chaumeil P.A."/>
            <person name="Hugenholtz P."/>
        </authorList>
    </citation>
    <scope>NUCLEOTIDE SEQUENCE [LARGE SCALE GENOMIC DNA]</scope>
    <source>
        <strain evidence="1">UBA10227</strain>
    </source>
</reference>
<dbReference type="Proteomes" id="UP000263268">
    <property type="component" value="Unassembled WGS sequence"/>
</dbReference>
<dbReference type="EMBL" id="DPRK01000204">
    <property type="protein sequence ID" value="HCY82425.1"/>
    <property type="molecule type" value="Genomic_DNA"/>
</dbReference>
<dbReference type="InterPro" id="IPR046357">
    <property type="entry name" value="PPIase_dom_sf"/>
</dbReference>
<dbReference type="InterPro" id="IPR018247">
    <property type="entry name" value="EF_Hand_1_Ca_BS"/>
</dbReference>
<dbReference type="GO" id="GO:0003755">
    <property type="term" value="F:peptidyl-prolyl cis-trans isomerase activity"/>
    <property type="evidence" value="ECO:0007669"/>
    <property type="project" value="InterPro"/>
</dbReference>
<sequence>MKIKNVATAIFCLGLVVLSCKKDDEDPEPVPVPIRDRQEVYDENIAEIEEYLETHFYNYEEFQQNPPYSDLGVMPYNVTPNDTFEIVFDSIAGANSDKTSLMDMLGDELKFKEVTDSEGIVYKLYYLVVREGLGGDIHFIDRVFANYQGFLMDSTLFDSAVSAVPFDLTAVGNIRGVVDGFREGIIEFKARQAYTENGDGTITNHNHGIGAVFVPSGLGYFSQTQATVPAYSNLIYIFNAEKRTLLDHDNDGVFSYLENLNGNKDAFDDDTDGDGLANFVDMDDDGDGTLTKDEVERTAYTEDENMQPFTTNAAAQAYYDAYAVPGELLYSIEDNNDGTFTLNTVVITDSNNDGIPDYLDSSVF</sequence>
<evidence type="ECO:0000313" key="2">
    <source>
        <dbReference type="Proteomes" id="UP000263268"/>
    </source>
</evidence>
<dbReference type="Gene3D" id="3.10.50.40">
    <property type="match status" value="1"/>
</dbReference>
<accession>A0A3D6BWK1</accession>